<evidence type="ECO:0000313" key="2">
    <source>
        <dbReference type="Proteomes" id="UP000821853"/>
    </source>
</evidence>
<sequence length="102" mass="11253">MLDDDIEVEGGELIKSMTRGGLKFPQPAIVNAVVTAEIVLDKLRSEQPAPQFHALPNQKEALLALTHDLINNNVDFDVCETWTQYIVGNALCSKCSSKHAFE</sequence>
<reference evidence="1 2" key="1">
    <citation type="journal article" date="2020" name="Cell">
        <title>Large-Scale Comparative Analyses of Tick Genomes Elucidate Their Genetic Diversity and Vector Capacities.</title>
        <authorList>
            <consortium name="Tick Genome and Microbiome Consortium (TIGMIC)"/>
            <person name="Jia N."/>
            <person name="Wang J."/>
            <person name="Shi W."/>
            <person name="Du L."/>
            <person name="Sun Y."/>
            <person name="Zhan W."/>
            <person name="Jiang J.F."/>
            <person name="Wang Q."/>
            <person name="Zhang B."/>
            <person name="Ji P."/>
            <person name="Bell-Sakyi L."/>
            <person name="Cui X.M."/>
            <person name="Yuan T.T."/>
            <person name="Jiang B.G."/>
            <person name="Yang W.F."/>
            <person name="Lam T.T."/>
            <person name="Chang Q.C."/>
            <person name="Ding S.J."/>
            <person name="Wang X.J."/>
            <person name="Zhu J.G."/>
            <person name="Ruan X.D."/>
            <person name="Zhao L."/>
            <person name="Wei J.T."/>
            <person name="Ye R.Z."/>
            <person name="Que T.C."/>
            <person name="Du C.H."/>
            <person name="Zhou Y.H."/>
            <person name="Cheng J.X."/>
            <person name="Dai P.F."/>
            <person name="Guo W.B."/>
            <person name="Han X.H."/>
            <person name="Huang E.J."/>
            <person name="Li L.F."/>
            <person name="Wei W."/>
            <person name="Gao Y.C."/>
            <person name="Liu J.Z."/>
            <person name="Shao H.Z."/>
            <person name="Wang X."/>
            <person name="Wang C.C."/>
            <person name="Yang T.C."/>
            <person name="Huo Q.B."/>
            <person name="Li W."/>
            <person name="Chen H.Y."/>
            <person name="Chen S.E."/>
            <person name="Zhou L.G."/>
            <person name="Ni X.B."/>
            <person name="Tian J.H."/>
            <person name="Sheng Y."/>
            <person name="Liu T."/>
            <person name="Pan Y.S."/>
            <person name="Xia L.Y."/>
            <person name="Li J."/>
            <person name="Zhao F."/>
            <person name="Cao W.C."/>
        </authorList>
    </citation>
    <scope>NUCLEOTIDE SEQUENCE [LARGE SCALE GENOMIC DNA]</scope>
    <source>
        <strain evidence="1">HaeL-2018</strain>
    </source>
</reference>
<dbReference type="VEuPathDB" id="VectorBase:HLOH_064262"/>
<evidence type="ECO:0000313" key="1">
    <source>
        <dbReference type="EMBL" id="KAH9382874.1"/>
    </source>
</evidence>
<accession>A0A9J6H773</accession>
<comment type="caution">
    <text evidence="1">The sequence shown here is derived from an EMBL/GenBank/DDBJ whole genome shotgun (WGS) entry which is preliminary data.</text>
</comment>
<proteinExistence type="predicted"/>
<dbReference type="EMBL" id="JABSTR010000545">
    <property type="protein sequence ID" value="KAH9382874.1"/>
    <property type="molecule type" value="Genomic_DNA"/>
</dbReference>
<protein>
    <submittedName>
        <fullName evidence="1">Uncharacterized protein</fullName>
    </submittedName>
</protein>
<name>A0A9J6H773_HAELO</name>
<dbReference type="Proteomes" id="UP000821853">
    <property type="component" value="Unassembled WGS sequence"/>
</dbReference>
<gene>
    <name evidence="1" type="ORF">HPB48_023492</name>
</gene>
<dbReference type="AlphaFoldDB" id="A0A9J6H773"/>
<keyword evidence="2" id="KW-1185">Reference proteome</keyword>
<organism evidence="1 2">
    <name type="scientific">Haemaphysalis longicornis</name>
    <name type="common">Bush tick</name>
    <dbReference type="NCBI Taxonomy" id="44386"/>
    <lineage>
        <taxon>Eukaryota</taxon>
        <taxon>Metazoa</taxon>
        <taxon>Ecdysozoa</taxon>
        <taxon>Arthropoda</taxon>
        <taxon>Chelicerata</taxon>
        <taxon>Arachnida</taxon>
        <taxon>Acari</taxon>
        <taxon>Parasitiformes</taxon>
        <taxon>Ixodida</taxon>
        <taxon>Ixodoidea</taxon>
        <taxon>Ixodidae</taxon>
        <taxon>Haemaphysalinae</taxon>
        <taxon>Haemaphysalis</taxon>
    </lineage>
</organism>